<dbReference type="AlphaFoldDB" id="A0A6I4HQ08"/>
<reference evidence="2 4" key="1">
    <citation type="submission" date="2015-10" db="EMBL/GenBank/DDBJ databases">
        <title>The utility of whole genome sequencing in characterizing Acinetobacter epidemiology and analyzing hospital outbreaks.</title>
        <authorList>
            <person name="Ozer E.A."/>
            <person name="Fitzpatrick M.A."/>
            <person name="Hauser A.R."/>
        </authorList>
    </citation>
    <scope>NUCLEOTIDE SEQUENCE [LARGE SCALE GENOMIC DNA]</scope>
    <source>
        <strain evidence="2 4">ABBL072</strain>
    </source>
</reference>
<keyword evidence="1" id="KW-0812">Transmembrane</keyword>
<feature type="transmembrane region" description="Helical" evidence="1">
    <location>
        <begin position="39"/>
        <end position="60"/>
    </location>
</feature>
<feature type="transmembrane region" description="Helical" evidence="1">
    <location>
        <begin position="12"/>
        <end position="33"/>
    </location>
</feature>
<organism evidence="3 5">
    <name type="scientific">Acinetobacter baumannii</name>
    <dbReference type="NCBI Taxonomy" id="470"/>
    <lineage>
        <taxon>Bacteria</taxon>
        <taxon>Pseudomonadati</taxon>
        <taxon>Pseudomonadota</taxon>
        <taxon>Gammaproteobacteria</taxon>
        <taxon>Moraxellales</taxon>
        <taxon>Moraxellaceae</taxon>
        <taxon>Acinetobacter</taxon>
        <taxon>Acinetobacter calcoaceticus/baumannii complex</taxon>
    </lineage>
</organism>
<protein>
    <submittedName>
        <fullName evidence="3">Transporter suffix domain-containing protein</fullName>
    </submittedName>
</protein>
<sequence>MTRPQLNLKKKIGLVLLRFVALHWISFPILPFLDIPYKAAVITGLMVLGDFLFLIAIALLSKEYWAKIKQWFSKVFRKVKPEEN</sequence>
<dbReference type="Proteomes" id="UP000439424">
    <property type="component" value="Unassembled WGS sequence"/>
</dbReference>
<keyword evidence="1" id="KW-0472">Membrane</keyword>
<evidence type="ECO:0000313" key="3">
    <source>
        <dbReference type="EMBL" id="MVM93401.1"/>
    </source>
</evidence>
<dbReference type="EMBL" id="LLGC01000039">
    <property type="protein sequence ID" value="KQE11562.1"/>
    <property type="molecule type" value="Genomic_DNA"/>
</dbReference>
<evidence type="ECO:0000313" key="2">
    <source>
        <dbReference type="EMBL" id="KQE11562.1"/>
    </source>
</evidence>
<dbReference type="RefSeq" id="WP_000197928.1">
    <property type="nucleotide sequence ID" value="NZ_CM125926.1"/>
</dbReference>
<evidence type="ECO:0000313" key="5">
    <source>
        <dbReference type="Proteomes" id="UP000439424"/>
    </source>
</evidence>
<evidence type="ECO:0000256" key="1">
    <source>
        <dbReference type="SAM" id="Phobius"/>
    </source>
</evidence>
<accession>A0A6I4HQ08</accession>
<dbReference type="InterPro" id="IPR047961">
    <property type="entry name" value="Transp_suffix-like"/>
</dbReference>
<reference evidence="3 5" key="2">
    <citation type="submission" date="2019-11" db="EMBL/GenBank/DDBJ databases">
        <title>Multidrug-resistant Acinetobacter baumannii moving toward extensively drug-resistant over fifteen years in South of Brazil.</title>
        <authorList>
            <person name="Fedrigo N.H."/>
            <person name="Cerdeira L."/>
            <person name="Fuga B."/>
            <person name="Marini P.V.B."/>
            <person name="Shinohara D.R."/>
            <person name="Carrara-Marroni F.E."/>
            <person name="Lincopan N."/>
            <person name="Tognim M.C.B."/>
        </authorList>
    </citation>
    <scope>NUCLEOTIDE SEQUENCE [LARGE SCALE GENOMIC DNA]</scope>
    <source>
        <strain evidence="3 5">Ac576</strain>
    </source>
</reference>
<dbReference type="NCBIfam" id="NF033684">
    <property type="entry name" value="suffix_2_RND"/>
    <property type="match status" value="1"/>
</dbReference>
<dbReference type="EMBL" id="WPIP01000202">
    <property type="protein sequence ID" value="MVM93401.1"/>
    <property type="molecule type" value="Genomic_DNA"/>
</dbReference>
<proteinExistence type="predicted"/>
<comment type="caution">
    <text evidence="3">The sequence shown here is derived from an EMBL/GenBank/DDBJ whole genome shotgun (WGS) entry which is preliminary data.</text>
</comment>
<keyword evidence="1" id="KW-1133">Transmembrane helix</keyword>
<dbReference type="KEGG" id="abk:LX00_06180"/>
<dbReference type="Proteomes" id="UP000051449">
    <property type="component" value="Unassembled WGS sequence"/>
</dbReference>
<name>A0A6I4HQ08_ACIBA</name>
<evidence type="ECO:0000313" key="4">
    <source>
        <dbReference type="Proteomes" id="UP000051449"/>
    </source>
</evidence>
<gene>
    <name evidence="2" type="ORF">APD33_11555</name>
    <name evidence="3" type="ORF">GNY86_17850</name>
</gene>